<keyword evidence="2" id="KW-1185">Reference proteome</keyword>
<dbReference type="Proteomes" id="UP001596138">
    <property type="component" value="Unassembled WGS sequence"/>
</dbReference>
<comment type="caution">
    <text evidence="1">The sequence shown here is derived from an EMBL/GenBank/DDBJ whole genome shotgun (WGS) entry which is preliminary data.</text>
</comment>
<organism evidence="1 2">
    <name type="scientific">Longivirga aurantiaca</name>
    <dbReference type="NCBI Taxonomy" id="1837743"/>
    <lineage>
        <taxon>Bacteria</taxon>
        <taxon>Bacillati</taxon>
        <taxon>Actinomycetota</taxon>
        <taxon>Actinomycetes</taxon>
        <taxon>Sporichthyales</taxon>
        <taxon>Sporichthyaceae</taxon>
        <taxon>Longivirga</taxon>
    </lineage>
</organism>
<reference evidence="2" key="1">
    <citation type="journal article" date="2019" name="Int. J. Syst. Evol. Microbiol.">
        <title>The Global Catalogue of Microorganisms (GCM) 10K type strain sequencing project: providing services to taxonomists for standard genome sequencing and annotation.</title>
        <authorList>
            <consortium name="The Broad Institute Genomics Platform"/>
            <consortium name="The Broad Institute Genome Sequencing Center for Infectious Disease"/>
            <person name="Wu L."/>
            <person name="Ma J."/>
        </authorList>
    </citation>
    <scope>NUCLEOTIDE SEQUENCE [LARGE SCALE GENOMIC DNA]</scope>
    <source>
        <strain evidence="2">CGMCC 4.7317</strain>
    </source>
</reference>
<accession>A0ABW1T1K9</accession>
<protein>
    <submittedName>
        <fullName evidence="1">Uncharacterized protein</fullName>
    </submittedName>
</protein>
<evidence type="ECO:0000313" key="1">
    <source>
        <dbReference type="EMBL" id="MFC6238592.1"/>
    </source>
</evidence>
<evidence type="ECO:0000313" key="2">
    <source>
        <dbReference type="Proteomes" id="UP001596138"/>
    </source>
</evidence>
<dbReference type="RefSeq" id="WP_386766931.1">
    <property type="nucleotide sequence ID" value="NZ_JBHSTI010000008.1"/>
</dbReference>
<dbReference type="EMBL" id="JBHSTI010000008">
    <property type="protein sequence ID" value="MFC6238592.1"/>
    <property type="molecule type" value="Genomic_DNA"/>
</dbReference>
<proteinExistence type="predicted"/>
<sequence>MSDAPTPDSPACRAPRRLRRPLLIASALAAAFLVTIDAASFAATGSGLVLGRVNTASAPTTISNDGAGPALRLTTSSSTSAPFATNATGKVVNLHADKLDGMDAAALVAAARTAVDAAKLQGRTAAEIAALAPVPRFTFVRTSIRQTSNPGWLPGALSSDGAAPGTYRLTGTLMVPCSPSSASGYLLALAVVRSAIDVDPVILQRPVAATLCGKPIPIAETVTMDSGARLLLRVHDIDAGDLVSLPLSFDLRAVPIGAAL</sequence>
<gene>
    <name evidence="1" type="ORF">ACFQGU_11945</name>
</gene>
<name>A0ABW1T1K9_9ACTN</name>